<evidence type="ECO:0000313" key="2">
    <source>
        <dbReference type="EMBL" id="KUM50427.1"/>
    </source>
</evidence>
<protein>
    <submittedName>
        <fullName evidence="2">Uncharacterized protein</fullName>
    </submittedName>
</protein>
<accession>A0A101M3X6</accession>
<gene>
    <name evidence="2" type="ORF">ABT39_MTgene270</name>
</gene>
<keyword evidence="2" id="KW-0496">Mitochondrion</keyword>
<geneLocation type="mitochondrion" evidence="2"/>
<name>A0A101M3X6_PICGL</name>
<organism evidence="2">
    <name type="scientific">Picea glauca</name>
    <name type="common">White spruce</name>
    <name type="synonym">Pinus glauca</name>
    <dbReference type="NCBI Taxonomy" id="3330"/>
    <lineage>
        <taxon>Eukaryota</taxon>
        <taxon>Viridiplantae</taxon>
        <taxon>Streptophyta</taxon>
        <taxon>Embryophyta</taxon>
        <taxon>Tracheophyta</taxon>
        <taxon>Spermatophyta</taxon>
        <taxon>Pinopsida</taxon>
        <taxon>Pinidae</taxon>
        <taxon>Conifers I</taxon>
        <taxon>Pinales</taxon>
        <taxon>Pinaceae</taxon>
        <taxon>Picea</taxon>
    </lineage>
</organism>
<sequence length="54" mass="6035">MHMGNTFLVFLASAMSWATFHRPRVKGVRKGKGKLGESRLEREVSSIKCPLSDS</sequence>
<feature type="signal peptide" evidence="1">
    <location>
        <begin position="1"/>
        <end position="18"/>
    </location>
</feature>
<proteinExistence type="predicted"/>
<feature type="chain" id="PRO_5007100265" evidence="1">
    <location>
        <begin position="19"/>
        <end position="54"/>
    </location>
</feature>
<dbReference type="EMBL" id="LKAM01000001">
    <property type="protein sequence ID" value="KUM50427.1"/>
    <property type="molecule type" value="Genomic_DNA"/>
</dbReference>
<reference evidence="2" key="1">
    <citation type="journal article" date="2015" name="Genome Biol. Evol.">
        <title>Organellar Genomes of White Spruce (Picea glauca): Assembly and Annotation.</title>
        <authorList>
            <person name="Jackman S.D."/>
            <person name="Warren R.L."/>
            <person name="Gibb E.A."/>
            <person name="Vandervalk B.P."/>
            <person name="Mohamadi H."/>
            <person name="Chu J."/>
            <person name="Raymond A."/>
            <person name="Pleasance S."/>
            <person name="Coope R."/>
            <person name="Wildung M.R."/>
            <person name="Ritland C.E."/>
            <person name="Bousquet J."/>
            <person name="Jones S.J."/>
            <person name="Bohlmann J."/>
            <person name="Birol I."/>
        </authorList>
    </citation>
    <scope>NUCLEOTIDE SEQUENCE [LARGE SCALE GENOMIC DNA]</scope>
    <source>
        <tissue evidence="2">Flushing bud</tissue>
    </source>
</reference>
<evidence type="ECO:0000256" key="1">
    <source>
        <dbReference type="SAM" id="SignalP"/>
    </source>
</evidence>
<keyword evidence="1" id="KW-0732">Signal</keyword>
<dbReference type="AlphaFoldDB" id="A0A101M3X6"/>
<comment type="caution">
    <text evidence="2">The sequence shown here is derived from an EMBL/GenBank/DDBJ whole genome shotgun (WGS) entry which is preliminary data.</text>
</comment>